<organism evidence="1 2">
    <name type="scientific">Basidiobolus ranarum</name>
    <dbReference type="NCBI Taxonomy" id="34480"/>
    <lineage>
        <taxon>Eukaryota</taxon>
        <taxon>Fungi</taxon>
        <taxon>Fungi incertae sedis</taxon>
        <taxon>Zoopagomycota</taxon>
        <taxon>Entomophthoromycotina</taxon>
        <taxon>Basidiobolomycetes</taxon>
        <taxon>Basidiobolales</taxon>
        <taxon>Basidiobolaceae</taxon>
        <taxon>Basidiobolus</taxon>
    </lineage>
</organism>
<reference evidence="1 2" key="1">
    <citation type="submission" date="2023-04" db="EMBL/GenBank/DDBJ databases">
        <title>Genome of Basidiobolus ranarum AG-B5.</title>
        <authorList>
            <person name="Stajich J.E."/>
            <person name="Carter-House D."/>
            <person name="Gryganskyi A."/>
        </authorList>
    </citation>
    <scope>NUCLEOTIDE SEQUENCE [LARGE SCALE GENOMIC DNA]</scope>
    <source>
        <strain evidence="1 2">AG-B5</strain>
    </source>
</reference>
<keyword evidence="2" id="KW-1185">Reference proteome</keyword>
<feature type="non-terminal residue" evidence="1">
    <location>
        <position position="141"/>
    </location>
</feature>
<dbReference type="Proteomes" id="UP001479436">
    <property type="component" value="Unassembled WGS sequence"/>
</dbReference>
<gene>
    <name evidence="1" type="ORF">K7432_013338</name>
</gene>
<dbReference type="Gene3D" id="1.10.600.10">
    <property type="entry name" value="Farnesyl Diphosphate Synthase"/>
    <property type="match status" value="1"/>
</dbReference>
<protein>
    <submittedName>
        <fullName evidence="1">Uncharacterized protein</fullName>
    </submittedName>
</protein>
<evidence type="ECO:0000313" key="1">
    <source>
        <dbReference type="EMBL" id="KAK9761626.1"/>
    </source>
</evidence>
<comment type="caution">
    <text evidence="1">The sequence shown here is derived from an EMBL/GenBank/DDBJ whole genome shotgun (WGS) entry which is preliminary data.</text>
</comment>
<proteinExistence type="predicted"/>
<name>A0ABR2WJI8_9FUNG</name>
<dbReference type="EMBL" id="JASJQH010001298">
    <property type="protein sequence ID" value="KAK9761626.1"/>
    <property type="molecule type" value="Genomic_DNA"/>
</dbReference>
<dbReference type="InterPro" id="IPR008949">
    <property type="entry name" value="Isoprenoid_synthase_dom_sf"/>
</dbReference>
<evidence type="ECO:0000313" key="2">
    <source>
        <dbReference type="Proteomes" id="UP001479436"/>
    </source>
</evidence>
<sequence length="141" mass="16543">MIINIQDFECAFPSMIHEKFGKVEDATNDWLLEFNLIQSRSALERVNRSKLGRLPCRIHPRTPFKFVFWVTKLYTWLFMFDDQFDDGPLGKKMTNMYPIFVALLKILGTYAANKAITDFTDKMRCHLMKEGSGISEKMMMK</sequence>
<accession>A0ABR2WJI8</accession>
<dbReference type="SUPFAM" id="SSF48576">
    <property type="entry name" value="Terpenoid synthases"/>
    <property type="match status" value="1"/>
</dbReference>